<evidence type="ECO:0000256" key="1">
    <source>
        <dbReference type="ARBA" id="ARBA00009651"/>
    </source>
</evidence>
<keyword evidence="5" id="KW-1133">Transmembrane helix</keyword>
<evidence type="ECO:0000256" key="3">
    <source>
        <dbReference type="ARBA" id="ARBA00034460"/>
    </source>
</evidence>
<sequence>MEDEDGYMQIDPKSQQQRTTPLPKCTKGSSSNVWWKVAFSIALAGNVALVLVLIFLSLPTNHDIFASKPPHNQIRSCLKRCVPCSSDKTRTTANLTLDPSTAHPQLYVSEDLKSVKWRGMKQNVSAGPLRYDVMASVLSHQGINSGKFCWEVEVVEGGSWWGVGIVREDANRNGAIFLAPEGGYWAVQRIDGQYQSITDNPRTNLSLCHHPSRIRVALDYSEGLVGFFDGDTDAHLFTFPKAKFSGEKVHAWFLIYGWNGELTVHP</sequence>
<reference evidence="7" key="1">
    <citation type="submission" date="2022-12" db="EMBL/GenBank/DDBJ databases">
        <authorList>
            <person name="Alioto T."/>
            <person name="Alioto T."/>
            <person name="Gomez Garrido J."/>
        </authorList>
    </citation>
    <scope>NUCLEOTIDE SEQUENCE</scope>
</reference>
<evidence type="ECO:0000313" key="7">
    <source>
        <dbReference type="EMBL" id="CAI5767954.1"/>
    </source>
</evidence>
<dbReference type="Pfam" id="PF13765">
    <property type="entry name" value="PRY"/>
    <property type="match status" value="1"/>
</dbReference>
<name>A0AA35JZG5_9SAUR</name>
<dbReference type="SUPFAM" id="SSF49899">
    <property type="entry name" value="Concanavalin A-like lectins/glucanases"/>
    <property type="match status" value="1"/>
</dbReference>
<accession>A0AA35JZG5</accession>
<dbReference type="PROSITE" id="PS50188">
    <property type="entry name" value="B302_SPRY"/>
    <property type="match status" value="1"/>
</dbReference>
<evidence type="ECO:0000256" key="4">
    <source>
        <dbReference type="SAM" id="MobiDB-lite"/>
    </source>
</evidence>
<dbReference type="EMBL" id="OX395127">
    <property type="protein sequence ID" value="CAI5767954.1"/>
    <property type="molecule type" value="Genomic_DNA"/>
</dbReference>
<dbReference type="SMART" id="SM00589">
    <property type="entry name" value="PRY"/>
    <property type="match status" value="1"/>
</dbReference>
<keyword evidence="5" id="KW-0472">Membrane</keyword>
<dbReference type="InterPro" id="IPR003877">
    <property type="entry name" value="SPRY_dom"/>
</dbReference>
<dbReference type="Gene3D" id="2.60.120.920">
    <property type="match status" value="1"/>
</dbReference>
<protein>
    <submittedName>
        <fullName evidence="7">Zinc-binding protein A33-like isoform X1</fullName>
    </submittedName>
</protein>
<evidence type="ECO:0000256" key="5">
    <source>
        <dbReference type="SAM" id="Phobius"/>
    </source>
</evidence>
<dbReference type="AlphaFoldDB" id="A0AA35JZG5"/>
<feature type="region of interest" description="Disordered" evidence="4">
    <location>
        <begin position="1"/>
        <end position="24"/>
    </location>
</feature>
<dbReference type="InterPro" id="IPR050143">
    <property type="entry name" value="TRIM/RBCC"/>
</dbReference>
<dbReference type="Proteomes" id="UP001178461">
    <property type="component" value="Chromosome 2"/>
</dbReference>
<dbReference type="SMART" id="SM00449">
    <property type="entry name" value="SPRY"/>
    <property type="match status" value="1"/>
</dbReference>
<evidence type="ECO:0000256" key="2">
    <source>
        <dbReference type="ARBA" id="ARBA00022699"/>
    </source>
</evidence>
<comment type="function">
    <text evidence="3">Neurotoxin that produces dose-dependent hypolocomotion and hyperalgesia in mice. May directly act on the central nervous system, as it is 6500-fold more potent when administered intracerebroventricularly than intraperitoneal.</text>
</comment>
<keyword evidence="2" id="KW-0800">Toxin</keyword>
<comment type="similarity">
    <text evidence="1">Belongs to the ohanin/vespryn family.</text>
</comment>
<dbReference type="PANTHER" id="PTHR24103">
    <property type="entry name" value="E3 UBIQUITIN-PROTEIN LIGASE TRIM"/>
    <property type="match status" value="1"/>
</dbReference>
<dbReference type="InterPro" id="IPR006574">
    <property type="entry name" value="PRY"/>
</dbReference>
<feature type="domain" description="B30.2/SPRY" evidence="6">
    <location>
        <begin position="74"/>
        <end position="266"/>
    </location>
</feature>
<dbReference type="InterPro" id="IPR013320">
    <property type="entry name" value="ConA-like_dom_sf"/>
</dbReference>
<feature type="transmembrane region" description="Helical" evidence="5">
    <location>
        <begin position="37"/>
        <end position="58"/>
    </location>
</feature>
<evidence type="ECO:0000313" key="8">
    <source>
        <dbReference type="Proteomes" id="UP001178461"/>
    </source>
</evidence>
<organism evidence="7 8">
    <name type="scientific">Podarcis lilfordi</name>
    <name type="common">Lilford's wall lizard</name>
    <dbReference type="NCBI Taxonomy" id="74358"/>
    <lineage>
        <taxon>Eukaryota</taxon>
        <taxon>Metazoa</taxon>
        <taxon>Chordata</taxon>
        <taxon>Craniata</taxon>
        <taxon>Vertebrata</taxon>
        <taxon>Euteleostomi</taxon>
        <taxon>Lepidosauria</taxon>
        <taxon>Squamata</taxon>
        <taxon>Bifurcata</taxon>
        <taxon>Unidentata</taxon>
        <taxon>Episquamata</taxon>
        <taxon>Laterata</taxon>
        <taxon>Lacertibaenia</taxon>
        <taxon>Lacertidae</taxon>
        <taxon>Podarcis</taxon>
    </lineage>
</organism>
<keyword evidence="8" id="KW-1185">Reference proteome</keyword>
<keyword evidence="2" id="KW-0528">Neurotoxin</keyword>
<dbReference type="InterPro" id="IPR043136">
    <property type="entry name" value="B30.2/SPRY_sf"/>
</dbReference>
<keyword evidence="5" id="KW-0812">Transmembrane</keyword>
<evidence type="ECO:0000259" key="6">
    <source>
        <dbReference type="PROSITE" id="PS50188"/>
    </source>
</evidence>
<dbReference type="InterPro" id="IPR003879">
    <property type="entry name" value="Butyrophylin_SPRY"/>
</dbReference>
<dbReference type="PRINTS" id="PR01407">
    <property type="entry name" value="BUTYPHLNCDUF"/>
</dbReference>
<proteinExistence type="inferred from homology"/>
<gene>
    <name evidence="7" type="ORF">PODLI_1B036612</name>
</gene>
<dbReference type="InterPro" id="IPR001870">
    <property type="entry name" value="B30.2/SPRY"/>
</dbReference>
<dbReference type="Pfam" id="PF00622">
    <property type="entry name" value="SPRY"/>
    <property type="match status" value="1"/>
</dbReference>